<dbReference type="InterPro" id="IPR050266">
    <property type="entry name" value="AB_hydrolase_sf"/>
</dbReference>
<dbReference type="PANTHER" id="PTHR43798:SF31">
    <property type="entry name" value="AB HYDROLASE SUPERFAMILY PROTEIN YCLE"/>
    <property type="match status" value="1"/>
</dbReference>
<dbReference type="Proteomes" id="UP000015380">
    <property type="component" value="Chromosome"/>
</dbReference>
<dbReference type="Gene3D" id="3.40.50.1820">
    <property type="entry name" value="alpha/beta hydrolase"/>
    <property type="match status" value="1"/>
</dbReference>
<dbReference type="eggNOG" id="COG0596">
    <property type="taxonomic scope" value="Bacteria"/>
</dbReference>
<dbReference type="SUPFAM" id="SSF53474">
    <property type="entry name" value="alpha/beta-Hydrolases"/>
    <property type="match status" value="1"/>
</dbReference>
<dbReference type="HOGENOM" id="CLU_2381383_0_0_6"/>
<dbReference type="Pfam" id="PF12697">
    <property type="entry name" value="Abhydrolase_6"/>
    <property type="match status" value="1"/>
</dbReference>
<gene>
    <name evidence="3" type="ORF">CYCME_1829</name>
</gene>
<sequence length="94" mass="10945">MLPVMGKIANSILGGVINDQWCDKWVNPESMRNIQCPTLVLWTRHNPGQPVELAQEGMKKIPNARMIILEQSAHWPQWEEPEEFNKLHLEFLLE</sequence>
<dbReference type="EMBL" id="CP005996">
    <property type="protein sequence ID" value="AGS40144.1"/>
    <property type="molecule type" value="Genomic_DNA"/>
</dbReference>
<proteinExistence type="predicted"/>
<dbReference type="PANTHER" id="PTHR43798">
    <property type="entry name" value="MONOACYLGLYCEROL LIPASE"/>
    <property type="match status" value="1"/>
</dbReference>
<accession>S5T931</accession>
<name>S5T931_9GAMM</name>
<evidence type="ECO:0000259" key="2">
    <source>
        <dbReference type="Pfam" id="PF12697"/>
    </source>
</evidence>
<reference evidence="4" key="2">
    <citation type="journal article" date="2016" name="Environ. Microbiol. Rep.">
        <title>Analysis of defence systems and a conjugative IncP-1 plasmid in the marine polyaromatic hydrocarbons-degrading bacterium Cycloclasticus sp. 78-ME.</title>
        <authorList>
            <person name="Yakimov M.M."/>
            <person name="Crisafi F."/>
            <person name="Messina E."/>
            <person name="Smedile F."/>
            <person name="Lopatina A."/>
            <person name="Denaro R."/>
            <person name="Pieper D.H."/>
            <person name="Golyshin P.N."/>
            <person name="Giuliano L."/>
        </authorList>
    </citation>
    <scope>NUCLEOTIDE SEQUENCE [LARGE SCALE GENOMIC DNA]</scope>
    <source>
        <strain evidence="4">78-ME</strain>
    </source>
</reference>
<dbReference type="GO" id="GO:0016787">
    <property type="term" value="F:hydrolase activity"/>
    <property type="evidence" value="ECO:0007669"/>
    <property type="project" value="UniProtKB-KW"/>
</dbReference>
<keyword evidence="1 3" id="KW-0378">Hydrolase</keyword>
<reference evidence="3 4" key="1">
    <citation type="submission" date="2013-05" db="EMBL/GenBank/DDBJ databases">
        <title>Between feast and famine: a lifestyle of most important marine PAH-degrading bacterium Cycloclasticus sp. 7ME.</title>
        <authorList>
            <person name="Yakimov M.M."/>
            <person name="Messina E."/>
            <person name="Genovese M."/>
            <person name="Denaro R."/>
            <person name="Crisafi F."/>
            <person name="Russo D."/>
            <person name="Cappello S."/>
            <person name="Santisi S."/>
            <person name="Smedile F."/>
            <person name="Golyshina O.V."/>
            <person name="Tran H."/>
            <person name="Pieper D.H."/>
            <person name="Golyshin P.N."/>
            <person name="Giuliano L."/>
        </authorList>
    </citation>
    <scope>NUCLEOTIDE SEQUENCE [LARGE SCALE GENOMIC DNA]</scope>
    <source>
        <strain evidence="3 4">78-ME</strain>
    </source>
</reference>
<dbReference type="RefSeq" id="WP_020932800.1">
    <property type="nucleotide sequence ID" value="NC_021917.1"/>
</dbReference>
<organism evidence="3 4">
    <name type="scientific">Cycloclasticus zancles 78-ME</name>
    <dbReference type="NCBI Taxonomy" id="1198232"/>
    <lineage>
        <taxon>Bacteria</taxon>
        <taxon>Pseudomonadati</taxon>
        <taxon>Pseudomonadota</taxon>
        <taxon>Gammaproteobacteria</taxon>
        <taxon>Thiotrichales</taxon>
        <taxon>Piscirickettsiaceae</taxon>
        <taxon>Cycloclasticus</taxon>
    </lineage>
</organism>
<keyword evidence="4" id="KW-1185">Reference proteome</keyword>
<dbReference type="GO" id="GO:0016020">
    <property type="term" value="C:membrane"/>
    <property type="evidence" value="ECO:0007669"/>
    <property type="project" value="TreeGrafter"/>
</dbReference>
<evidence type="ECO:0000313" key="3">
    <source>
        <dbReference type="EMBL" id="AGS40144.1"/>
    </source>
</evidence>
<protein>
    <submittedName>
        <fullName evidence="3">Alpha/beta fold family hydrolase</fullName>
    </submittedName>
</protein>
<dbReference type="AlphaFoldDB" id="S5T931"/>
<evidence type="ECO:0000313" key="4">
    <source>
        <dbReference type="Proteomes" id="UP000015380"/>
    </source>
</evidence>
<evidence type="ECO:0000256" key="1">
    <source>
        <dbReference type="ARBA" id="ARBA00022801"/>
    </source>
</evidence>
<dbReference type="PATRIC" id="fig|1198232.3.peg.1803"/>
<dbReference type="KEGG" id="cza:CYCME_1829"/>
<feature type="domain" description="AB hydrolase-1" evidence="2">
    <location>
        <begin position="25"/>
        <end position="86"/>
    </location>
</feature>
<dbReference type="InterPro" id="IPR029058">
    <property type="entry name" value="AB_hydrolase_fold"/>
</dbReference>
<dbReference type="InterPro" id="IPR000073">
    <property type="entry name" value="AB_hydrolase_1"/>
</dbReference>